<reference evidence="2 3" key="1">
    <citation type="submission" date="2023-09" db="EMBL/GenBank/DDBJ databases">
        <title>Multi-omics analysis of a traditional fermented food reveals byproduct-associated fungal strains for waste-to-food upcycling.</title>
        <authorList>
            <consortium name="Lawrence Berkeley National Laboratory"/>
            <person name="Rekdal V.M."/>
            <person name="Villalobos-Escobedo J.M."/>
            <person name="Rodriguez-Valeron N."/>
            <person name="Garcia M.O."/>
            <person name="Vasquez D.P."/>
            <person name="Damayanti I."/>
            <person name="Sorensen P.M."/>
            <person name="Baidoo E.E."/>
            <person name="De Carvalho A.C."/>
            <person name="Riley R."/>
            <person name="Lipzen A."/>
            <person name="He G."/>
            <person name="Yan M."/>
            <person name="Haridas S."/>
            <person name="Daum C."/>
            <person name="Yoshinaga Y."/>
            <person name="Ng V."/>
            <person name="Grigoriev I.V."/>
            <person name="Munk R."/>
            <person name="Nuraida L."/>
            <person name="Wijaya C.H."/>
            <person name="Morales P.-C."/>
            <person name="Keasling J.D."/>
        </authorList>
    </citation>
    <scope>NUCLEOTIDE SEQUENCE [LARGE SCALE GENOMIC DNA]</scope>
    <source>
        <strain evidence="2 3">FGSC 2613</strain>
    </source>
</reference>
<sequence>MLPRVHSTLQRGASTLARRKGTYAHYTEPDRHFGARLRPEARTPESCKARNGQM</sequence>
<dbReference type="Proteomes" id="UP001451303">
    <property type="component" value="Unassembled WGS sequence"/>
</dbReference>
<evidence type="ECO:0000256" key="1">
    <source>
        <dbReference type="SAM" id="MobiDB-lite"/>
    </source>
</evidence>
<accession>A0ABR3DQJ1</accession>
<feature type="region of interest" description="Disordered" evidence="1">
    <location>
        <begin position="1"/>
        <end position="25"/>
    </location>
</feature>
<comment type="caution">
    <text evidence="2">The sequence shown here is derived from an EMBL/GenBank/DDBJ whole genome shotgun (WGS) entry which is preliminary data.</text>
</comment>
<organism evidence="2 3">
    <name type="scientific">Neurospora intermedia</name>
    <dbReference type="NCBI Taxonomy" id="5142"/>
    <lineage>
        <taxon>Eukaryota</taxon>
        <taxon>Fungi</taxon>
        <taxon>Dikarya</taxon>
        <taxon>Ascomycota</taxon>
        <taxon>Pezizomycotina</taxon>
        <taxon>Sordariomycetes</taxon>
        <taxon>Sordariomycetidae</taxon>
        <taxon>Sordariales</taxon>
        <taxon>Sordariaceae</taxon>
        <taxon>Neurospora</taxon>
    </lineage>
</organism>
<protein>
    <submittedName>
        <fullName evidence="2">Uncharacterized protein</fullName>
    </submittedName>
</protein>
<evidence type="ECO:0000313" key="3">
    <source>
        <dbReference type="Proteomes" id="UP001451303"/>
    </source>
</evidence>
<evidence type="ECO:0000313" key="2">
    <source>
        <dbReference type="EMBL" id="KAL0474111.1"/>
    </source>
</evidence>
<gene>
    <name evidence="2" type="ORF">QR685DRAFT_437291</name>
</gene>
<keyword evidence="3" id="KW-1185">Reference proteome</keyword>
<dbReference type="EMBL" id="JAVLET010000002">
    <property type="protein sequence ID" value="KAL0474111.1"/>
    <property type="molecule type" value="Genomic_DNA"/>
</dbReference>
<proteinExistence type="predicted"/>
<name>A0ABR3DQJ1_NEUIN</name>